<dbReference type="Pfam" id="PF17801">
    <property type="entry name" value="Melibiase_C"/>
    <property type="match status" value="1"/>
</dbReference>
<keyword evidence="3" id="KW-0378">Hydrolase</keyword>
<dbReference type="InterPro" id="IPR013780">
    <property type="entry name" value="Glyco_hydro_b"/>
</dbReference>
<dbReference type="SUPFAM" id="SSF51445">
    <property type="entry name" value="(Trans)glycosidases"/>
    <property type="match status" value="1"/>
</dbReference>
<dbReference type="InterPro" id="IPR002241">
    <property type="entry name" value="Glyco_hydro_27"/>
</dbReference>
<gene>
    <name evidence="6" type="ORF">ACFFK8_01405</name>
</gene>
<proteinExistence type="inferred from homology"/>
<dbReference type="InterPro" id="IPR041233">
    <property type="entry name" value="Melibiase_C"/>
</dbReference>
<accession>A0ABV5ZJT4</accession>
<protein>
    <submittedName>
        <fullName evidence="6">Alpha-galactosidase</fullName>
    </submittedName>
</protein>
<dbReference type="SUPFAM" id="SSF51011">
    <property type="entry name" value="Glycosyl hydrolase domain"/>
    <property type="match status" value="1"/>
</dbReference>
<keyword evidence="4" id="KW-0326">Glycosidase</keyword>
<evidence type="ECO:0000256" key="4">
    <source>
        <dbReference type="ARBA" id="ARBA00023295"/>
    </source>
</evidence>
<evidence type="ECO:0000313" key="7">
    <source>
        <dbReference type="Proteomes" id="UP001589688"/>
    </source>
</evidence>
<evidence type="ECO:0000256" key="1">
    <source>
        <dbReference type="ARBA" id="ARBA00009743"/>
    </source>
</evidence>
<keyword evidence="2" id="KW-0732">Signal</keyword>
<reference evidence="6 7" key="1">
    <citation type="submission" date="2024-09" db="EMBL/GenBank/DDBJ databases">
        <authorList>
            <person name="Sun Q."/>
            <person name="Mori K."/>
        </authorList>
    </citation>
    <scope>NUCLEOTIDE SEQUENCE [LARGE SCALE GENOMIC DNA]</scope>
    <source>
        <strain evidence="6 7">ATCC 51272</strain>
    </source>
</reference>
<comment type="similarity">
    <text evidence="1">Belongs to the glycosyl hydrolase 27 family.</text>
</comment>
<dbReference type="InterPro" id="IPR017853">
    <property type="entry name" value="GH"/>
</dbReference>
<dbReference type="PANTHER" id="PTHR11452:SF75">
    <property type="entry name" value="ALPHA-GALACTOSIDASE MEL1"/>
    <property type="match status" value="1"/>
</dbReference>
<name>A0ABV5ZJT4_9BACT</name>
<feature type="domain" description="Alpha galactosidase C-terminal" evidence="5">
    <location>
        <begin position="582"/>
        <end position="647"/>
    </location>
</feature>
<evidence type="ECO:0000256" key="3">
    <source>
        <dbReference type="ARBA" id="ARBA00022801"/>
    </source>
</evidence>
<keyword evidence="7" id="KW-1185">Reference proteome</keyword>
<evidence type="ECO:0000259" key="5">
    <source>
        <dbReference type="Pfam" id="PF17801"/>
    </source>
</evidence>
<dbReference type="EMBL" id="JBHLZF010000001">
    <property type="protein sequence ID" value="MFB9896511.1"/>
    <property type="molecule type" value="Genomic_DNA"/>
</dbReference>
<comment type="caution">
    <text evidence="6">The sequence shown here is derived from an EMBL/GenBank/DDBJ whole genome shotgun (WGS) entry which is preliminary data.</text>
</comment>
<dbReference type="Gene3D" id="2.60.40.1180">
    <property type="entry name" value="Golgi alpha-mannosidase II"/>
    <property type="match status" value="1"/>
</dbReference>
<dbReference type="PANTHER" id="PTHR11452">
    <property type="entry name" value="ALPHA-GALACTOSIDASE/ALPHA-N-ACETYLGALACTOSAMINIDASE"/>
    <property type="match status" value="1"/>
</dbReference>
<dbReference type="InterPro" id="IPR013785">
    <property type="entry name" value="Aldolase_TIM"/>
</dbReference>
<dbReference type="Proteomes" id="UP001589688">
    <property type="component" value="Unassembled WGS sequence"/>
</dbReference>
<sequence>MKKIFYAATVLTIGLWSCGNKFGVQSNDWELKYSNGIKVYHAGQEIAGDVHAEYSIDNNIVTDKEYSAPRFQIQNINDRFGKGKKWTLVYSSKGHPTLTQTFRIYKDFLLADIEISSKSKELKTNYMAPVVAYTDTLLYSQNRRKLFVPFDNDAWIRYATTTHIDSTLRSYEVTSVYDARQRDGVVMGAVNHDRWKNAVELSDKQKSLKMYSGIADKLTRDTRSHGFLKGKNIKSATFMIGHFKDWRDGMERYADNNAIVAPRRAWGKAMPVGWNSWGALAFDVNHTNSTEVVKFFANELQPHAFVNPDGLLYTGLDSGWNSFSEPDLKDFANQCKANNQIPCIYWTPFTDWGKDPEREVPGTSYKYKDVYLYANGKPQELDGAYAIDPTHPAIKKTMEDVAALFRKCGYKYVKMDFMTHGRMEADHWYKKDITTGTEAYNYGMQLLDSVFHDMYLNLSISPIFPAQYAQSRRIACDAWNKIKDTEYTMNALSWGWWIDRVYRYNDADHVVLRDATEGENRARITSSIITGLFITGDDYSDKGDENVKERARKYLTNPDVNMIATGRSFRPLGGNNDNSENVFIRKDEDGTTYLAVFNYTDHDMNFNLPLSSMGIGSPHCIEELWSHKNIQAGEVITLPSKDAMIFRMK</sequence>
<organism evidence="6 7">
    <name type="scientific">Hallella seregens ATCC 51272</name>
    <dbReference type="NCBI Taxonomy" id="1336250"/>
    <lineage>
        <taxon>Bacteria</taxon>
        <taxon>Pseudomonadati</taxon>
        <taxon>Bacteroidota</taxon>
        <taxon>Bacteroidia</taxon>
        <taxon>Bacteroidales</taxon>
        <taxon>Prevotellaceae</taxon>
        <taxon>Hallella</taxon>
    </lineage>
</organism>
<evidence type="ECO:0000256" key="2">
    <source>
        <dbReference type="ARBA" id="ARBA00022729"/>
    </source>
</evidence>
<dbReference type="RefSeq" id="WP_027952079.1">
    <property type="nucleotide sequence ID" value="NZ_JADU01000011.1"/>
</dbReference>
<dbReference type="Gene3D" id="3.20.20.70">
    <property type="entry name" value="Aldolase class I"/>
    <property type="match status" value="1"/>
</dbReference>
<evidence type="ECO:0000313" key="6">
    <source>
        <dbReference type="EMBL" id="MFB9896511.1"/>
    </source>
</evidence>